<evidence type="ECO:0000259" key="1">
    <source>
        <dbReference type="PROSITE" id="PS50106"/>
    </source>
</evidence>
<sequence>MSMRMVADIEELHHLHVNIDAGELPGISYTKDLTVTFVQRNGALEDQINVGDKILAVNDCSVNDRKTFDRIQQKQHITSMTVSRDKGRGEKIKQEQCVDDNDKNITKRDGFLYLKVKMTRQQKTAIPIGLQVKNDKEGHVYVTNVMKGSLSAECLIVGDRVLQVDGTNIDDKEMAKKIIVQGLSSSNVTTITVERPDSPKARYFASEVLSIRTPPNVDN</sequence>
<dbReference type="OrthoDB" id="5842392at2759"/>
<accession>A0A3P6TNH8</accession>
<reference evidence="2 3" key="1">
    <citation type="submission" date="2018-08" db="EMBL/GenBank/DDBJ databases">
        <authorList>
            <person name="Laetsch R D."/>
            <person name="Stevens L."/>
            <person name="Kumar S."/>
            <person name="Blaxter L. M."/>
        </authorList>
    </citation>
    <scope>NUCLEOTIDE SEQUENCE [LARGE SCALE GENOMIC DNA]</scope>
</reference>
<dbReference type="Proteomes" id="UP000277928">
    <property type="component" value="Unassembled WGS sequence"/>
</dbReference>
<dbReference type="AlphaFoldDB" id="A0A3P6TNH8"/>
<dbReference type="Gene3D" id="2.30.42.10">
    <property type="match status" value="2"/>
</dbReference>
<dbReference type="InterPro" id="IPR036034">
    <property type="entry name" value="PDZ_sf"/>
</dbReference>
<dbReference type="Pfam" id="PF00595">
    <property type="entry name" value="PDZ"/>
    <property type="match status" value="2"/>
</dbReference>
<dbReference type="EMBL" id="UYRX01001442">
    <property type="protein sequence ID" value="VDK89676.1"/>
    <property type="molecule type" value="Genomic_DNA"/>
</dbReference>
<organism evidence="2 3">
    <name type="scientific">Litomosoides sigmodontis</name>
    <name type="common">Filarial nematode worm</name>
    <dbReference type="NCBI Taxonomy" id="42156"/>
    <lineage>
        <taxon>Eukaryota</taxon>
        <taxon>Metazoa</taxon>
        <taxon>Ecdysozoa</taxon>
        <taxon>Nematoda</taxon>
        <taxon>Chromadorea</taxon>
        <taxon>Rhabditida</taxon>
        <taxon>Spirurina</taxon>
        <taxon>Spiruromorpha</taxon>
        <taxon>Filarioidea</taxon>
        <taxon>Onchocercidae</taxon>
        <taxon>Litomosoides</taxon>
    </lineage>
</organism>
<evidence type="ECO:0000313" key="2">
    <source>
        <dbReference type="EMBL" id="VDK89676.1"/>
    </source>
</evidence>
<keyword evidence="3" id="KW-1185">Reference proteome</keyword>
<dbReference type="SUPFAM" id="SSF50156">
    <property type="entry name" value="PDZ domain-like"/>
    <property type="match status" value="2"/>
</dbReference>
<dbReference type="STRING" id="42156.A0A3P6TNH8"/>
<proteinExistence type="predicted"/>
<gene>
    <name evidence="2" type="ORF">NLS_LOCUS9228</name>
</gene>
<dbReference type="PANTHER" id="PTHR31327">
    <property type="entry name" value="SPERM MEIOSIS PDZ DOMAIN CONTAINING PROTEINS-RELATED"/>
    <property type="match status" value="1"/>
</dbReference>
<evidence type="ECO:0000313" key="3">
    <source>
        <dbReference type="Proteomes" id="UP000277928"/>
    </source>
</evidence>
<dbReference type="PROSITE" id="PS50106">
    <property type="entry name" value="PDZ"/>
    <property type="match status" value="1"/>
</dbReference>
<dbReference type="SMART" id="SM00228">
    <property type="entry name" value="PDZ"/>
    <property type="match status" value="2"/>
</dbReference>
<dbReference type="OMA" id="HLHVNID"/>
<feature type="domain" description="PDZ" evidence="1">
    <location>
        <begin position="115"/>
        <end position="171"/>
    </location>
</feature>
<dbReference type="InterPro" id="IPR001478">
    <property type="entry name" value="PDZ"/>
</dbReference>
<name>A0A3P6TNH8_LITSI</name>
<dbReference type="InterPro" id="IPR040264">
    <property type="entry name" value="T15H9.4-like"/>
</dbReference>
<protein>
    <recommendedName>
        <fullName evidence="1">PDZ domain-containing protein</fullName>
    </recommendedName>
</protein>